<gene>
    <name evidence="2" type="ORF">FHU36_003627</name>
</gene>
<evidence type="ECO:0000313" key="3">
    <source>
        <dbReference type="Proteomes" id="UP000583800"/>
    </source>
</evidence>
<dbReference type="EMBL" id="JACHJB010000002">
    <property type="protein sequence ID" value="MBB6347082.1"/>
    <property type="molecule type" value="Genomic_DNA"/>
</dbReference>
<comment type="caution">
    <text evidence="2">The sequence shown here is derived from an EMBL/GenBank/DDBJ whole genome shotgun (WGS) entry which is preliminary data.</text>
</comment>
<evidence type="ECO:0000313" key="2">
    <source>
        <dbReference type="EMBL" id="MBB6347082.1"/>
    </source>
</evidence>
<protein>
    <recommendedName>
        <fullName evidence="4">DUF2867 domain-containing protein</fullName>
    </recommendedName>
</protein>
<dbReference type="RefSeq" id="WP_185085094.1">
    <property type="nucleotide sequence ID" value="NZ_JACHJB010000002.1"/>
</dbReference>
<accession>A0A7X0C228</accession>
<organism evidence="2 3">
    <name type="scientific">Nonomuraea muscovyensis</name>
    <dbReference type="NCBI Taxonomy" id="1124761"/>
    <lineage>
        <taxon>Bacteria</taxon>
        <taxon>Bacillati</taxon>
        <taxon>Actinomycetota</taxon>
        <taxon>Actinomycetes</taxon>
        <taxon>Streptosporangiales</taxon>
        <taxon>Streptosporangiaceae</taxon>
        <taxon>Nonomuraea</taxon>
    </lineage>
</organism>
<name>A0A7X0C228_9ACTN</name>
<dbReference type="AlphaFoldDB" id="A0A7X0C228"/>
<reference evidence="2 3" key="1">
    <citation type="submission" date="2020-08" db="EMBL/GenBank/DDBJ databases">
        <title>Sequencing the genomes of 1000 actinobacteria strains.</title>
        <authorList>
            <person name="Klenk H.-P."/>
        </authorList>
    </citation>
    <scope>NUCLEOTIDE SEQUENCE [LARGE SCALE GENOMIC DNA]</scope>
    <source>
        <strain evidence="2 3">DSM 45913</strain>
    </source>
</reference>
<feature type="compositionally biased region" description="Basic and acidic residues" evidence="1">
    <location>
        <begin position="218"/>
        <end position="227"/>
    </location>
</feature>
<evidence type="ECO:0000256" key="1">
    <source>
        <dbReference type="SAM" id="MobiDB-lite"/>
    </source>
</evidence>
<evidence type="ECO:0008006" key="4">
    <source>
        <dbReference type="Google" id="ProtNLM"/>
    </source>
</evidence>
<dbReference type="Proteomes" id="UP000583800">
    <property type="component" value="Unassembled WGS sequence"/>
</dbReference>
<keyword evidence="3" id="KW-1185">Reference proteome</keyword>
<sequence length="227" mass="24889">MDWSLNALVPVFDRRTQCSRKVAATPAAVWKATMTATTQDLVIFKPLMTLRHGRNPGMSGRLLDGAVPIPLLAVVDGQEVVFGVIGKFWRRNSPDALPGRPDPRRFLNFDEPDWVKAAMSIRIAAEGAGTRLSTETRVYATSAKARRLFMIYWPMVFLGSRLIRLDVLRAIARRAERGGAGARRPARNGRPPSVAPPHGSAARAALSLHEVQTSADRSPQKKIGDST</sequence>
<proteinExistence type="predicted"/>
<feature type="region of interest" description="Disordered" evidence="1">
    <location>
        <begin position="177"/>
        <end position="227"/>
    </location>
</feature>